<organism evidence="1 2">
    <name type="scientific">Apiospora rasikravindrae</name>
    <dbReference type="NCBI Taxonomy" id="990691"/>
    <lineage>
        <taxon>Eukaryota</taxon>
        <taxon>Fungi</taxon>
        <taxon>Dikarya</taxon>
        <taxon>Ascomycota</taxon>
        <taxon>Pezizomycotina</taxon>
        <taxon>Sordariomycetes</taxon>
        <taxon>Xylariomycetidae</taxon>
        <taxon>Amphisphaeriales</taxon>
        <taxon>Apiosporaceae</taxon>
        <taxon>Apiospora</taxon>
    </lineage>
</organism>
<proteinExistence type="predicted"/>
<reference evidence="1 2" key="1">
    <citation type="submission" date="2023-01" db="EMBL/GenBank/DDBJ databases">
        <title>Analysis of 21 Apiospora genomes using comparative genomics revels a genus with tremendous synthesis potential of carbohydrate active enzymes and secondary metabolites.</title>
        <authorList>
            <person name="Sorensen T."/>
        </authorList>
    </citation>
    <scope>NUCLEOTIDE SEQUENCE [LARGE SCALE GENOMIC DNA]</scope>
    <source>
        <strain evidence="1 2">CBS 33761</strain>
    </source>
</reference>
<evidence type="ECO:0000313" key="2">
    <source>
        <dbReference type="Proteomes" id="UP001444661"/>
    </source>
</evidence>
<dbReference type="EMBL" id="JAQQWK010000014">
    <property type="protein sequence ID" value="KAK8016739.1"/>
    <property type="molecule type" value="Genomic_DNA"/>
</dbReference>
<dbReference type="Proteomes" id="UP001444661">
    <property type="component" value="Unassembled WGS sequence"/>
</dbReference>
<comment type="caution">
    <text evidence="1">The sequence shown here is derived from an EMBL/GenBank/DDBJ whole genome shotgun (WGS) entry which is preliminary data.</text>
</comment>
<sequence length="96" mass="11155">MFETTKSCCMIQRGFALHGSRRCKREAERIQYIKYSTERGQVGWYACKKCQEEFTKDPSNSAYTPWGFNDLEWQAQDLSDLKGVRYEPELDAPTSG</sequence>
<keyword evidence="2" id="KW-1185">Reference proteome</keyword>
<accession>A0ABR1RP44</accession>
<protein>
    <submittedName>
        <fullName evidence="1">Uncharacterized protein</fullName>
    </submittedName>
</protein>
<evidence type="ECO:0000313" key="1">
    <source>
        <dbReference type="EMBL" id="KAK8016739.1"/>
    </source>
</evidence>
<gene>
    <name evidence="1" type="ORF">PG993_014928</name>
</gene>
<name>A0ABR1RP44_9PEZI</name>